<organism evidence="2 3">
    <name type="scientific">Theobroma cacao</name>
    <name type="common">Cacao</name>
    <name type="synonym">Cocoa</name>
    <dbReference type="NCBI Taxonomy" id="3641"/>
    <lineage>
        <taxon>Eukaryota</taxon>
        <taxon>Viridiplantae</taxon>
        <taxon>Streptophyta</taxon>
        <taxon>Embryophyta</taxon>
        <taxon>Tracheophyta</taxon>
        <taxon>Spermatophyta</taxon>
        <taxon>Magnoliopsida</taxon>
        <taxon>eudicotyledons</taxon>
        <taxon>Gunneridae</taxon>
        <taxon>Pentapetalae</taxon>
        <taxon>rosids</taxon>
        <taxon>malvids</taxon>
        <taxon>Malvales</taxon>
        <taxon>Malvaceae</taxon>
        <taxon>Byttnerioideae</taxon>
        <taxon>Theobroma</taxon>
    </lineage>
</organism>
<protein>
    <submittedName>
        <fullName evidence="3">Uncharacterized mitochondrial protein AtMg00810-like</fullName>
    </submittedName>
</protein>
<feature type="domain" description="Reverse transcriptase Ty1/copia-type" evidence="1">
    <location>
        <begin position="3"/>
        <end position="150"/>
    </location>
</feature>
<proteinExistence type="predicted"/>
<dbReference type="AlphaFoldDB" id="A0AB32W6T5"/>
<dbReference type="Gramene" id="Tc04v2_t003160.1">
    <property type="protein sequence ID" value="Tc04v2_p003160.1"/>
    <property type="gene ID" value="Tc04v2_g003160"/>
</dbReference>
<dbReference type="PANTHER" id="PTHR11439">
    <property type="entry name" value="GAG-POL-RELATED RETROTRANSPOSON"/>
    <property type="match status" value="1"/>
</dbReference>
<evidence type="ECO:0000259" key="1">
    <source>
        <dbReference type="Pfam" id="PF07727"/>
    </source>
</evidence>
<dbReference type="PANTHER" id="PTHR11439:SF498">
    <property type="entry name" value="DNAK FAMILY PROTEIN"/>
    <property type="match status" value="1"/>
</dbReference>
<dbReference type="GeneID" id="108661540"/>
<dbReference type="SUPFAM" id="SSF56672">
    <property type="entry name" value="DNA/RNA polymerases"/>
    <property type="match status" value="1"/>
</dbReference>
<reference evidence="3" key="2">
    <citation type="submission" date="2025-08" db="UniProtKB">
        <authorList>
            <consortium name="RefSeq"/>
        </authorList>
    </citation>
    <scope>IDENTIFICATION</scope>
</reference>
<sequence length="388" mass="43709">MEIPQGFEAKGECPLGSKLVCKLQKSLYGLKQAYRQWNAKFTEILMQFGFLQSRSDYSLFTRTTADGSFVALLVYVDDILVASSSMQSENEVKQFLKSKFKLKDLGARKYFLGIEVARSEKGILLCQRKYALDLIEEHGLLGAKPTSTPIDYSHKLTIASDDDLLTDSSNYRQLIGKLLYLTFTGPDIMYGVQVLSQFMDRLGNVHLQVAYRILKYLKGSPGQGILLSSSSKLQLRAYCDSDWAGCPSTRKSVTSYAIFIGDSLISWKSKKQSVTAKSSTEAEYRAMSTTCCEIIWLLFLLKDFGVSHSDAVDRFCDNQSALSMCKNPVFHERTKHIEVDCHFIREKVLAGIVKPSYIRTDSQLADLFTKAIPIFAKQDEHFEHPCSS</sequence>
<dbReference type="Pfam" id="PF07727">
    <property type="entry name" value="RVT_2"/>
    <property type="match status" value="1"/>
</dbReference>
<evidence type="ECO:0000313" key="2">
    <source>
        <dbReference type="Proteomes" id="UP000694886"/>
    </source>
</evidence>
<dbReference type="CDD" id="cd09272">
    <property type="entry name" value="RNase_HI_RT_Ty1"/>
    <property type="match status" value="1"/>
</dbReference>
<gene>
    <name evidence="3" type="primary">LOC108661540</name>
</gene>
<dbReference type="RefSeq" id="XP_017974449.1">
    <property type="nucleotide sequence ID" value="XM_018118960.1"/>
</dbReference>
<dbReference type="InterPro" id="IPR013103">
    <property type="entry name" value="RVT_2"/>
</dbReference>
<dbReference type="KEGG" id="tcc:108661540"/>
<dbReference type="Proteomes" id="UP000694886">
    <property type="component" value="Chromosome 4"/>
</dbReference>
<reference evidence="2" key="1">
    <citation type="journal article" date="1997" name="Nucleic Acids Res.">
        <title>tRNAscan-SE: a program for improved detection of transfer RNA genes in genomic sequence.</title>
        <authorList>
            <person name="Lowe T.M."/>
            <person name="Eddy S.R."/>
        </authorList>
    </citation>
    <scope>NUCLEOTIDE SEQUENCE [LARGE SCALE GENOMIC DNA]</scope>
    <source>
        <strain evidence="2">r\B97-61/B2</strain>
    </source>
</reference>
<dbReference type="InterPro" id="IPR043502">
    <property type="entry name" value="DNA/RNA_pol_sf"/>
</dbReference>
<evidence type="ECO:0000313" key="3">
    <source>
        <dbReference type="RefSeq" id="XP_017974449.1"/>
    </source>
</evidence>
<accession>A0AB32W6T5</accession>
<name>A0AB32W6T5_THECC</name>